<evidence type="ECO:0000256" key="5">
    <source>
        <dbReference type="ARBA" id="ARBA00022723"/>
    </source>
</evidence>
<evidence type="ECO:0000256" key="3">
    <source>
        <dbReference type="ARBA" id="ARBA00008786"/>
    </source>
</evidence>
<feature type="region of interest" description="Disordered" evidence="11">
    <location>
        <begin position="107"/>
        <end position="127"/>
    </location>
</feature>
<dbReference type="GO" id="GO:0046872">
    <property type="term" value="F:metal ion binding"/>
    <property type="evidence" value="ECO:0007669"/>
    <property type="project" value="UniProtKB-KW"/>
</dbReference>
<feature type="domain" description="Serine/threonine specific protein phosphatases" evidence="12">
    <location>
        <begin position="329"/>
        <end position="606"/>
    </location>
</feature>
<dbReference type="InterPro" id="IPR041442">
    <property type="entry name" value="PIH1D1/2/3_CS-like"/>
</dbReference>
<feature type="repeat" description="TPR" evidence="10">
    <location>
        <begin position="141"/>
        <end position="174"/>
    </location>
</feature>
<evidence type="ECO:0000256" key="11">
    <source>
        <dbReference type="SAM" id="MobiDB-lite"/>
    </source>
</evidence>
<sequence length="625" mass="69451">METCEPEHTMQDFMDEGTPSLRLTVTVPKVKSMAELELDVDKDSVRLSERHKRYALDLKLPKAVTPGATKATFRKKKHQLVVTMPCAGGDGLILPPAPLRHRDSMENLQGLNSLPPPRRGSADAPEPLEFKSAAGDEKQRADQLKVEGNQLLAEGHYMAAVEKYTDAIDLAPTAIYFANRASAYLKIEMYAMAVEDATMAIDLDPTYVKGYYRRGTAHLASAKPELALPDFEAALQLCPSSKEAKLHLKACQEILKRQPTGEEEMADFDARGPASSSNASFGPLGGFPAPEDIEVEETYHGPRIPEGDAKPSPEFALELLDFLRDQNLLHKRYVVKILLAVRDQLAASPSLIDIELPKTESPVVTVCGDTHGQFYDLLHIFELNGTPSPENPYVFNGDFVDRGSFSVEVALALLTFKVVYPGGLYLTRGNHESRNCNAMYGFEGEVNTKYDQQVMALFTDVFNLLPLASCIEKQVFVVHGGLFDRDGVTLDEIRAIDRYREPPIEGLMCDMLWSDPQEMVGRAPSKRGVSCMFGPDVTERFLEDNGLKLLIRSHEVKPEGYEVMHYGKCITVFSAPNYCDQMGNKGAFIRFGPDMEPQFTSYDAVPHPDIPPMAYQMPSMSMFSF</sequence>
<dbReference type="InterPro" id="IPR011990">
    <property type="entry name" value="TPR-like_helical_dom_sf"/>
</dbReference>
<protein>
    <recommendedName>
        <fullName evidence="4">protein-serine/threonine phosphatase</fullName>
        <ecNumber evidence="4">3.1.3.16</ecNumber>
    </recommendedName>
</protein>
<dbReference type="PROSITE" id="PS50005">
    <property type="entry name" value="TPR"/>
    <property type="match status" value="2"/>
</dbReference>
<dbReference type="InterPro" id="IPR004843">
    <property type="entry name" value="Calcineurin-like_PHP"/>
</dbReference>
<evidence type="ECO:0000256" key="8">
    <source>
        <dbReference type="ARBA" id="ARBA00022803"/>
    </source>
</evidence>
<dbReference type="EC" id="3.1.3.16" evidence="4"/>
<evidence type="ECO:0000256" key="1">
    <source>
        <dbReference type="ARBA" id="ARBA00001936"/>
    </source>
</evidence>
<evidence type="ECO:0000313" key="13">
    <source>
        <dbReference type="EMBL" id="CAD9700254.1"/>
    </source>
</evidence>
<comment type="cofactor">
    <cofactor evidence="1">
        <name>Mn(2+)</name>
        <dbReference type="ChEBI" id="CHEBI:29035"/>
    </cofactor>
</comment>
<dbReference type="PANTHER" id="PTHR45668:SF5">
    <property type="entry name" value="SERINE_THREONINE-PROTEIN PHOSPHATASE 5"/>
    <property type="match status" value="1"/>
</dbReference>
<evidence type="ECO:0000256" key="9">
    <source>
        <dbReference type="ARBA" id="ARBA00023211"/>
    </source>
</evidence>
<keyword evidence="7" id="KW-0378">Hydrolase</keyword>
<proteinExistence type="inferred from homology"/>
<dbReference type="Gene3D" id="3.60.21.10">
    <property type="match status" value="1"/>
</dbReference>
<dbReference type="InterPro" id="IPR051134">
    <property type="entry name" value="PPP_phosphatase"/>
</dbReference>
<organism evidence="13">
    <name type="scientific">Rhizochromulina marina</name>
    <dbReference type="NCBI Taxonomy" id="1034831"/>
    <lineage>
        <taxon>Eukaryota</taxon>
        <taxon>Sar</taxon>
        <taxon>Stramenopiles</taxon>
        <taxon>Ochrophyta</taxon>
        <taxon>Dictyochophyceae</taxon>
        <taxon>Rhizochromulinales</taxon>
        <taxon>Rhizochromulina</taxon>
    </lineage>
</organism>
<dbReference type="Pfam" id="PF08321">
    <property type="entry name" value="PPP5"/>
    <property type="match status" value="1"/>
</dbReference>
<dbReference type="SMART" id="SM00028">
    <property type="entry name" value="TPR"/>
    <property type="match status" value="2"/>
</dbReference>
<dbReference type="GO" id="GO:0004722">
    <property type="term" value="F:protein serine/threonine phosphatase activity"/>
    <property type="evidence" value="ECO:0007669"/>
    <property type="project" value="UniProtKB-EC"/>
</dbReference>
<evidence type="ECO:0000256" key="6">
    <source>
        <dbReference type="ARBA" id="ARBA00022737"/>
    </source>
</evidence>
<dbReference type="SUPFAM" id="SSF48452">
    <property type="entry name" value="TPR-like"/>
    <property type="match status" value="1"/>
</dbReference>
<dbReference type="InterPro" id="IPR029052">
    <property type="entry name" value="Metallo-depent_PP-like"/>
</dbReference>
<evidence type="ECO:0000259" key="12">
    <source>
        <dbReference type="SMART" id="SM00156"/>
    </source>
</evidence>
<dbReference type="Gene3D" id="1.25.40.10">
    <property type="entry name" value="Tetratricopeptide repeat domain"/>
    <property type="match status" value="1"/>
</dbReference>
<gene>
    <name evidence="13" type="ORF">RMAR1173_LOCUS14893</name>
</gene>
<dbReference type="CDD" id="cd07417">
    <property type="entry name" value="MPP_PP5_C"/>
    <property type="match status" value="1"/>
</dbReference>
<keyword evidence="9" id="KW-0464">Manganese</keyword>
<feature type="repeat" description="TPR" evidence="10">
    <location>
        <begin position="208"/>
        <end position="241"/>
    </location>
</feature>
<evidence type="ECO:0000256" key="10">
    <source>
        <dbReference type="PROSITE-ProRule" id="PRU00339"/>
    </source>
</evidence>
<accession>A0A7S2SJK7</accession>
<dbReference type="Pfam" id="PF00149">
    <property type="entry name" value="Metallophos"/>
    <property type="match status" value="1"/>
</dbReference>
<dbReference type="Pfam" id="PF18201">
    <property type="entry name" value="PIH1_CS"/>
    <property type="match status" value="1"/>
</dbReference>
<dbReference type="InterPro" id="IPR013235">
    <property type="entry name" value="PPP_dom"/>
</dbReference>
<dbReference type="InterPro" id="IPR006186">
    <property type="entry name" value="Ser/Thr-sp_prot-phosphatase"/>
</dbReference>
<dbReference type="InterPro" id="IPR019734">
    <property type="entry name" value="TPR_rpt"/>
</dbReference>
<dbReference type="PRINTS" id="PR00114">
    <property type="entry name" value="STPHPHTASE"/>
</dbReference>
<keyword evidence="6" id="KW-0677">Repeat</keyword>
<evidence type="ECO:0000256" key="4">
    <source>
        <dbReference type="ARBA" id="ARBA00013081"/>
    </source>
</evidence>
<dbReference type="InterPro" id="IPR041753">
    <property type="entry name" value="PP5_C"/>
</dbReference>
<reference evidence="13" key="1">
    <citation type="submission" date="2021-01" db="EMBL/GenBank/DDBJ databases">
        <authorList>
            <person name="Corre E."/>
            <person name="Pelletier E."/>
            <person name="Niang G."/>
            <person name="Scheremetjew M."/>
            <person name="Finn R."/>
            <person name="Kale V."/>
            <person name="Holt S."/>
            <person name="Cochrane G."/>
            <person name="Meng A."/>
            <person name="Brown T."/>
            <person name="Cohen L."/>
        </authorList>
    </citation>
    <scope>NUCLEOTIDE SEQUENCE</scope>
    <source>
        <strain evidence="13">CCMP1243</strain>
    </source>
</reference>
<dbReference type="SUPFAM" id="SSF56300">
    <property type="entry name" value="Metallo-dependent phosphatases"/>
    <property type="match status" value="1"/>
</dbReference>
<name>A0A7S2SJK7_9STRA</name>
<evidence type="ECO:0000256" key="2">
    <source>
        <dbReference type="ARBA" id="ARBA00008511"/>
    </source>
</evidence>
<evidence type="ECO:0000256" key="7">
    <source>
        <dbReference type="ARBA" id="ARBA00022801"/>
    </source>
</evidence>
<keyword evidence="8 10" id="KW-0802">TPR repeat</keyword>
<keyword evidence="5" id="KW-0479">Metal-binding</keyword>
<dbReference type="SMART" id="SM00156">
    <property type="entry name" value="PP2Ac"/>
    <property type="match status" value="1"/>
</dbReference>
<comment type="similarity">
    <text evidence="3">Belongs to the PPP phosphatase family. PP-5 (PP-T) subfamily.</text>
</comment>
<comment type="similarity">
    <text evidence="2">Belongs to the PIH1 family.</text>
</comment>
<dbReference type="CDD" id="cd00298">
    <property type="entry name" value="ACD_sHsps_p23-like"/>
    <property type="match status" value="1"/>
</dbReference>
<dbReference type="EMBL" id="HBHJ01022563">
    <property type="protein sequence ID" value="CAD9700254.1"/>
    <property type="molecule type" value="Transcribed_RNA"/>
</dbReference>
<dbReference type="AlphaFoldDB" id="A0A7S2SJK7"/>
<dbReference type="PANTHER" id="PTHR45668">
    <property type="entry name" value="SERINE/THREONINE-PROTEIN PHOSPHATASE 5-RELATED"/>
    <property type="match status" value="1"/>
</dbReference>